<reference evidence="3" key="2">
    <citation type="submission" date="2021-04" db="EMBL/GenBank/DDBJ databases">
        <authorList>
            <person name="Gilroy R."/>
        </authorList>
    </citation>
    <scope>NUCLEOTIDE SEQUENCE</scope>
    <source>
        <strain evidence="3">1719</strain>
    </source>
</reference>
<feature type="signal peptide" evidence="1">
    <location>
        <begin position="1"/>
        <end position="22"/>
    </location>
</feature>
<accession>A0A9D1W6P3</accession>
<evidence type="ECO:0000313" key="4">
    <source>
        <dbReference type="Proteomes" id="UP000824156"/>
    </source>
</evidence>
<protein>
    <submittedName>
        <fullName evidence="3">PorT family protein</fullName>
    </submittedName>
</protein>
<dbReference type="InterPro" id="IPR025665">
    <property type="entry name" value="Beta-barrel_OMP_2"/>
</dbReference>
<feature type="chain" id="PRO_5038975321" evidence="1">
    <location>
        <begin position="23"/>
        <end position="256"/>
    </location>
</feature>
<dbReference type="EMBL" id="DXEZ01000009">
    <property type="protein sequence ID" value="HIX53463.1"/>
    <property type="molecule type" value="Genomic_DNA"/>
</dbReference>
<gene>
    <name evidence="3" type="ORF">H9853_00415</name>
</gene>
<proteinExistence type="predicted"/>
<sequence>MKKILIPALLGALLFTSSPIFAQEVPTKDSLKSAAATEKPAVKKKAITYPRPYGGVTFSRIDWGFSRILDNGSFTLGEESSFLSYSKASNFGFDVMQFGVRFSDNFKVYLSSGFEWNYFRLEKNILLNKGETPLAYQEIDPEELRYSKNILTSTYLRLPLTFELRSNQNERNKRYKLAFGLFNGVLLKGTQRVKSKEGKSKYKDNFNLQSFQYGPFVRVGYEHFGIYAKYYVNDIFEKSPDQKGLHNLTFGLSLGF</sequence>
<reference evidence="3" key="1">
    <citation type="journal article" date="2021" name="PeerJ">
        <title>Extensive microbial diversity within the chicken gut microbiome revealed by metagenomics and culture.</title>
        <authorList>
            <person name="Gilroy R."/>
            <person name="Ravi A."/>
            <person name="Getino M."/>
            <person name="Pursley I."/>
            <person name="Horton D.L."/>
            <person name="Alikhan N.F."/>
            <person name="Baker D."/>
            <person name="Gharbi K."/>
            <person name="Hall N."/>
            <person name="Watson M."/>
            <person name="Adriaenssens E.M."/>
            <person name="Foster-Nyarko E."/>
            <person name="Jarju S."/>
            <person name="Secka A."/>
            <person name="Antonio M."/>
            <person name="Oren A."/>
            <person name="Chaudhuri R.R."/>
            <person name="La Ragione R."/>
            <person name="Hildebrand F."/>
            <person name="Pallen M.J."/>
        </authorList>
    </citation>
    <scope>NUCLEOTIDE SEQUENCE</scope>
    <source>
        <strain evidence="3">1719</strain>
    </source>
</reference>
<dbReference type="AlphaFoldDB" id="A0A9D1W6P3"/>
<dbReference type="Proteomes" id="UP000824156">
    <property type="component" value="Unassembled WGS sequence"/>
</dbReference>
<evidence type="ECO:0000259" key="2">
    <source>
        <dbReference type="Pfam" id="PF13568"/>
    </source>
</evidence>
<comment type="caution">
    <text evidence="3">The sequence shown here is derived from an EMBL/GenBank/DDBJ whole genome shotgun (WGS) entry which is preliminary data.</text>
</comment>
<organism evidence="3 4">
    <name type="scientific">Candidatus Sphingobacterium stercoripullorum</name>
    <dbReference type="NCBI Taxonomy" id="2838759"/>
    <lineage>
        <taxon>Bacteria</taxon>
        <taxon>Pseudomonadati</taxon>
        <taxon>Bacteroidota</taxon>
        <taxon>Sphingobacteriia</taxon>
        <taxon>Sphingobacteriales</taxon>
        <taxon>Sphingobacteriaceae</taxon>
        <taxon>Sphingobacterium</taxon>
    </lineage>
</organism>
<feature type="domain" description="Outer membrane protein beta-barrel" evidence="2">
    <location>
        <begin position="71"/>
        <end position="232"/>
    </location>
</feature>
<evidence type="ECO:0000256" key="1">
    <source>
        <dbReference type="SAM" id="SignalP"/>
    </source>
</evidence>
<evidence type="ECO:0000313" key="3">
    <source>
        <dbReference type="EMBL" id="HIX53463.1"/>
    </source>
</evidence>
<keyword evidence="1" id="KW-0732">Signal</keyword>
<name>A0A9D1W6P3_9SPHI</name>
<dbReference type="Pfam" id="PF13568">
    <property type="entry name" value="OMP_b-brl_2"/>
    <property type="match status" value="1"/>
</dbReference>